<dbReference type="Pfam" id="PF00483">
    <property type="entry name" value="NTP_transferase"/>
    <property type="match status" value="1"/>
</dbReference>
<reference evidence="2" key="1">
    <citation type="submission" date="2018-05" db="EMBL/GenBank/DDBJ databases">
        <authorList>
            <person name="Lanie J.A."/>
            <person name="Ng W.-L."/>
            <person name="Kazmierczak K.M."/>
            <person name="Andrzejewski T.M."/>
            <person name="Davidsen T.M."/>
            <person name="Wayne K.J."/>
            <person name="Tettelin H."/>
            <person name="Glass J.I."/>
            <person name="Rusch D."/>
            <person name="Podicherti R."/>
            <person name="Tsui H.-C.T."/>
            <person name="Winkler M.E."/>
        </authorList>
    </citation>
    <scope>NUCLEOTIDE SEQUENCE</scope>
</reference>
<name>A0A383AR72_9ZZZZ</name>
<organism evidence="2">
    <name type="scientific">marine metagenome</name>
    <dbReference type="NCBI Taxonomy" id="408172"/>
    <lineage>
        <taxon>unclassified sequences</taxon>
        <taxon>metagenomes</taxon>
        <taxon>ecological metagenomes</taxon>
    </lineage>
</organism>
<dbReference type="InterPro" id="IPR005835">
    <property type="entry name" value="NTP_transferase_dom"/>
</dbReference>
<feature type="domain" description="Nucleotidyl transferase" evidence="1">
    <location>
        <begin position="6"/>
        <end position="231"/>
    </location>
</feature>
<evidence type="ECO:0000259" key="1">
    <source>
        <dbReference type="Pfam" id="PF00483"/>
    </source>
</evidence>
<gene>
    <name evidence="2" type="ORF">METZ01_LOCUS462874</name>
</gene>
<dbReference type="EMBL" id="UINC01194101">
    <property type="protein sequence ID" value="SVE10020.1"/>
    <property type="molecule type" value="Genomic_DNA"/>
</dbReference>
<dbReference type="Gene3D" id="3.90.550.10">
    <property type="entry name" value="Spore Coat Polysaccharide Biosynthesis Protein SpsA, Chain A"/>
    <property type="match status" value="1"/>
</dbReference>
<dbReference type="AlphaFoldDB" id="A0A383AR72"/>
<protein>
    <recommendedName>
        <fullName evidence="1">Nucleotidyl transferase domain-containing protein</fullName>
    </recommendedName>
</protein>
<feature type="non-terminal residue" evidence="2">
    <location>
        <position position="1"/>
    </location>
</feature>
<dbReference type="InterPro" id="IPR029044">
    <property type="entry name" value="Nucleotide-diphossugar_trans"/>
</dbReference>
<dbReference type="InterPro" id="IPR050486">
    <property type="entry name" value="Mannose-1P_guanyltransferase"/>
</dbReference>
<accession>A0A383AR72</accession>
<dbReference type="PANTHER" id="PTHR22572">
    <property type="entry name" value="SUGAR-1-PHOSPHATE GUANYL TRANSFERASE"/>
    <property type="match status" value="1"/>
</dbReference>
<evidence type="ECO:0000313" key="2">
    <source>
        <dbReference type="EMBL" id="SVE10020.1"/>
    </source>
</evidence>
<sequence length="237" mass="26059">LSQVTAVILAGGLGTRLRKVIPDRPKVMAEIKGKPFLYYLFDQLTEVDIDRVIISTGYMAEKIEEIVGSSHKGLQVDYCREDKPLGTGGALKLSGRAVDTEYCLVMNGDSFAEFDLISLMVVHKNSDANITVIVKSVEDSSRYGTIQMGDNNHIIEFSEKSNAASRGLINVGVYLMNTSVLQKITKKTPCSLEYDFFPLMASKGIYGYETKGEFIDIGTPESFAKAEAFFRQAPVSA</sequence>
<dbReference type="CDD" id="cd06915">
    <property type="entry name" value="NTP_transferase_WcbM_like"/>
    <property type="match status" value="1"/>
</dbReference>
<dbReference type="SUPFAM" id="SSF53448">
    <property type="entry name" value="Nucleotide-diphospho-sugar transferases"/>
    <property type="match status" value="1"/>
</dbReference>
<proteinExistence type="predicted"/>